<keyword evidence="3" id="KW-0547">Nucleotide-binding</keyword>
<dbReference type="GO" id="GO:0016301">
    <property type="term" value="F:kinase activity"/>
    <property type="evidence" value="ECO:0007669"/>
    <property type="project" value="UniProtKB-KW"/>
</dbReference>
<dbReference type="Pfam" id="PF17042">
    <property type="entry name" value="NBD_C"/>
    <property type="match status" value="1"/>
</dbReference>
<dbReference type="EMBL" id="VLTK01000002">
    <property type="protein sequence ID" value="TSI18550.1"/>
    <property type="molecule type" value="Genomic_DNA"/>
</dbReference>
<organism evidence="9 10">
    <name type="scientific">Brevibacterium aurantiacum</name>
    <dbReference type="NCBI Taxonomy" id="273384"/>
    <lineage>
        <taxon>Bacteria</taxon>
        <taxon>Bacillati</taxon>
        <taxon>Actinomycetota</taxon>
        <taxon>Actinomycetes</taxon>
        <taxon>Micrococcales</taxon>
        <taxon>Brevibacteriaceae</taxon>
        <taxon>Brevibacterium</taxon>
    </lineage>
</organism>
<feature type="domain" description="Four-carbon acid sugar kinase N-terminal" evidence="7">
    <location>
        <begin position="8"/>
        <end position="233"/>
    </location>
</feature>
<keyword evidence="5" id="KW-0067">ATP-binding</keyword>
<dbReference type="InterPro" id="IPR042213">
    <property type="entry name" value="NBD_C_sf"/>
</dbReference>
<evidence type="ECO:0000313" key="10">
    <source>
        <dbReference type="Proteomes" id="UP000316406"/>
    </source>
</evidence>
<reference evidence="9 10" key="1">
    <citation type="submission" date="2019-07" db="EMBL/GenBank/DDBJ databases">
        <title>Draft genome sequence of Brevibacterium aurantiacum XU54 isolated from Xinjiang China.</title>
        <authorList>
            <person name="Xu X."/>
        </authorList>
    </citation>
    <scope>NUCLEOTIDE SEQUENCE [LARGE SCALE GENOMIC DNA]</scope>
    <source>
        <strain evidence="9 10">XU54</strain>
    </source>
</reference>
<dbReference type="Gene3D" id="3.40.980.20">
    <property type="entry name" value="Four-carbon acid sugar kinase, nucleotide binding domain"/>
    <property type="match status" value="1"/>
</dbReference>
<sequence>MSQRSPRILIVADDLTGGNACGALFAEAGLRTITVTGTSRSETVNLDDLLDDYDAVVLNADSRHLPPEKAAELTESLIGITSNIDLVACRIDTTLRGNVGPSAQAALNARRRAAEAAAGRGGQKKRVMGLCVPAFPTAGRTTVQGQQLLEGRLLEHTELKHDVRSPMHTSDVDAILRTGTDLDAHLIEISTVLSGHWAIRSEVLDAISNGADIIIADALTEDHVRLVGSVVASVTREIAEDTTGADSFGARARAGLHNGEILDWVTVDPGPGSLALALSLLPTRPAGAILGISGSATEVTRAQLAKLAEDPTIALIRTILDEENLPDVDATLKRVEEVTSARAIIIATVLEPGDLLDLSNEQSEVTTKRLAMIAAAVMSSLVITGLYTTGGDVTAMVMRAVGAVGMEIEKEIVPLAVGGRLVGGSADGLPIVTKGGLIGDSGTAAKCLDYLMATSRVGQG</sequence>
<evidence type="ECO:0000313" key="9">
    <source>
        <dbReference type="EMBL" id="TSI18550.1"/>
    </source>
</evidence>
<gene>
    <name evidence="9" type="ORF">FO013_03030</name>
</gene>
<dbReference type="Pfam" id="PF07005">
    <property type="entry name" value="SBD_N"/>
    <property type="match status" value="1"/>
</dbReference>
<evidence type="ECO:0000259" key="8">
    <source>
        <dbReference type="Pfam" id="PF17042"/>
    </source>
</evidence>
<evidence type="ECO:0000256" key="2">
    <source>
        <dbReference type="ARBA" id="ARBA00022679"/>
    </source>
</evidence>
<evidence type="ECO:0000256" key="6">
    <source>
        <dbReference type="ARBA" id="ARBA00023277"/>
    </source>
</evidence>
<evidence type="ECO:0000256" key="1">
    <source>
        <dbReference type="ARBA" id="ARBA00005715"/>
    </source>
</evidence>
<evidence type="ECO:0000259" key="7">
    <source>
        <dbReference type="Pfam" id="PF07005"/>
    </source>
</evidence>
<dbReference type="SUPFAM" id="SSF142764">
    <property type="entry name" value="YgbK-like"/>
    <property type="match status" value="1"/>
</dbReference>
<keyword evidence="2" id="KW-0808">Transferase</keyword>
<dbReference type="AlphaFoldDB" id="A0A556CM80"/>
<comment type="caution">
    <text evidence="9">The sequence shown here is derived from an EMBL/GenBank/DDBJ whole genome shotgun (WGS) entry which is preliminary data.</text>
</comment>
<comment type="similarity">
    <text evidence="1">Belongs to the four-carbon acid sugar kinase family.</text>
</comment>
<dbReference type="InterPro" id="IPR010737">
    <property type="entry name" value="4-carb_acid_sugar_kinase_N"/>
</dbReference>
<keyword evidence="4 9" id="KW-0418">Kinase</keyword>
<dbReference type="InterPro" id="IPR031475">
    <property type="entry name" value="NBD_C"/>
</dbReference>
<accession>A0A556CM80</accession>
<proteinExistence type="inferred from homology"/>
<dbReference type="InterPro" id="IPR037051">
    <property type="entry name" value="4-carb_acid_sugar_kinase_N_sf"/>
</dbReference>
<protein>
    <submittedName>
        <fullName evidence="9">Four-carbon acid sugar kinase family protein</fullName>
    </submittedName>
</protein>
<keyword evidence="6" id="KW-0119">Carbohydrate metabolism</keyword>
<dbReference type="Proteomes" id="UP000316406">
    <property type="component" value="Unassembled WGS sequence"/>
</dbReference>
<keyword evidence="10" id="KW-1185">Reference proteome</keyword>
<dbReference type="OrthoDB" id="153193at2"/>
<name>A0A556CM80_BREAU</name>
<dbReference type="Gene3D" id="3.40.50.10840">
    <property type="entry name" value="Putative sugar-binding, N-terminal domain"/>
    <property type="match status" value="1"/>
</dbReference>
<evidence type="ECO:0000256" key="5">
    <source>
        <dbReference type="ARBA" id="ARBA00022840"/>
    </source>
</evidence>
<dbReference type="RefSeq" id="WP_143921105.1">
    <property type="nucleotide sequence ID" value="NZ_VLTK01000002.1"/>
</dbReference>
<dbReference type="GO" id="GO:0005524">
    <property type="term" value="F:ATP binding"/>
    <property type="evidence" value="ECO:0007669"/>
    <property type="project" value="UniProtKB-KW"/>
</dbReference>
<evidence type="ECO:0000256" key="3">
    <source>
        <dbReference type="ARBA" id="ARBA00022741"/>
    </source>
</evidence>
<feature type="domain" description="Four-carbon acid sugar kinase nucleotide binding" evidence="8">
    <location>
        <begin position="290"/>
        <end position="441"/>
    </location>
</feature>
<evidence type="ECO:0000256" key="4">
    <source>
        <dbReference type="ARBA" id="ARBA00022777"/>
    </source>
</evidence>